<reference evidence="2" key="1">
    <citation type="submission" date="2022-07" db="EMBL/GenBank/DDBJ databases">
        <title>Complete Genome Sequence of the Radioresistant Bacterium Deinococcus aetherius ST0316, Isolated from the Air Dust collected in Lower Stratosphere above Japan.</title>
        <authorList>
            <person name="Satoh K."/>
            <person name="Hagiwara K."/>
            <person name="Katsumata K."/>
            <person name="Kubo A."/>
            <person name="Yokobori S."/>
            <person name="Yamagishi A."/>
            <person name="Oono Y."/>
            <person name="Narumi I."/>
        </authorList>
    </citation>
    <scope>NUCLEOTIDE SEQUENCE</scope>
    <source>
        <strain evidence="2">ST0316</strain>
        <plasmid evidence="2">pDAETH-1</plasmid>
    </source>
</reference>
<evidence type="ECO:0000313" key="3">
    <source>
        <dbReference type="Proteomes" id="UP001064971"/>
    </source>
</evidence>
<feature type="compositionally biased region" description="Gly residues" evidence="1">
    <location>
        <begin position="169"/>
        <end position="178"/>
    </location>
</feature>
<organism evidence="2 3">
    <name type="scientific">Deinococcus aetherius</name>
    <dbReference type="NCBI Taxonomy" id="200252"/>
    <lineage>
        <taxon>Bacteria</taxon>
        <taxon>Thermotogati</taxon>
        <taxon>Deinococcota</taxon>
        <taxon>Deinococci</taxon>
        <taxon>Deinococcales</taxon>
        <taxon>Deinococcaceae</taxon>
        <taxon>Deinococcus</taxon>
    </lineage>
</organism>
<evidence type="ECO:0000256" key="1">
    <source>
        <dbReference type="SAM" id="MobiDB-lite"/>
    </source>
</evidence>
<dbReference type="Proteomes" id="UP001064971">
    <property type="component" value="Plasmid pDAETH-1"/>
</dbReference>
<sequence>MGKEAAGEAVVFSLTASGVPEHAVGGERVPATLLGGGLALAVSRLGPAWQSRQVAGALRAAAQAQVEYPGLLASPSRRPSPGELDASRARARASRVQAEGVVRAAALEPRWDPGARAAAEESLARLEANAAALHAQHAQALRAPPESARRLHPGDRGPGPRRCPRSCGPLGGGSGEGHLPGENLPVLTEG</sequence>
<feature type="region of interest" description="Disordered" evidence="1">
    <location>
        <begin position="135"/>
        <end position="190"/>
    </location>
</feature>
<accession>A0ABN6RJN3</accession>
<geneLocation type="plasmid" evidence="2 3">
    <name>pDAETH-1</name>
</geneLocation>
<evidence type="ECO:0000313" key="2">
    <source>
        <dbReference type="EMBL" id="BDP43550.1"/>
    </source>
</evidence>
<feature type="region of interest" description="Disordered" evidence="1">
    <location>
        <begin position="72"/>
        <end position="95"/>
    </location>
</feature>
<name>A0ABN6RJN3_9DEIO</name>
<proteinExistence type="predicted"/>
<keyword evidence="3" id="KW-1185">Reference proteome</keyword>
<dbReference type="EMBL" id="AP026561">
    <property type="protein sequence ID" value="BDP43550.1"/>
    <property type="molecule type" value="Genomic_DNA"/>
</dbReference>
<keyword evidence="2" id="KW-0614">Plasmid</keyword>
<protein>
    <submittedName>
        <fullName evidence="2">Uncharacterized protein</fullName>
    </submittedName>
</protein>
<gene>
    <name evidence="2" type="ORF">DAETH_35190</name>
</gene>